<gene>
    <name evidence="1" type="ORF">P7D78_20595</name>
</gene>
<evidence type="ECO:0000313" key="1">
    <source>
        <dbReference type="EMBL" id="MDT2540509.1"/>
    </source>
</evidence>
<proteinExistence type="predicted"/>
<dbReference type="Proteomes" id="UP001249240">
    <property type="component" value="Unassembled WGS sequence"/>
</dbReference>
<organism evidence="1 2">
    <name type="scientific">Enterococcus raffinosus</name>
    <dbReference type="NCBI Taxonomy" id="71452"/>
    <lineage>
        <taxon>Bacteria</taxon>
        <taxon>Bacillati</taxon>
        <taxon>Bacillota</taxon>
        <taxon>Bacilli</taxon>
        <taxon>Lactobacillales</taxon>
        <taxon>Enterococcaceae</taxon>
        <taxon>Enterococcus</taxon>
    </lineage>
</organism>
<sequence length="203" mass="23271">MKIEIGKLYLVKKHGRFKHNLYVSVVKEYQNSVMVKIIEGADLVNDSRNQTILSKKYFEKQIEKVEERNFMKFNVQTATLLLPGKFGAEGKECLSISKSGLAISGPIVQRLNKPEWVQLYLDEQNKAVFVFPCKPTDDGARSCVNPKLKNRKGYRKSWSGVIFEKVVKIAGFDVSSHRYYVKPEEVENYPEALGFDLTKAEKE</sequence>
<accession>A0AAW8T798</accession>
<dbReference type="EMBL" id="JARPXM010000048">
    <property type="protein sequence ID" value="MDT2540509.1"/>
    <property type="molecule type" value="Genomic_DNA"/>
</dbReference>
<protein>
    <submittedName>
        <fullName evidence="1">Uncharacterized protein</fullName>
    </submittedName>
</protein>
<dbReference type="AlphaFoldDB" id="A0AAW8T798"/>
<reference evidence="1" key="1">
    <citation type="submission" date="2023-03" db="EMBL/GenBank/DDBJ databases">
        <authorList>
            <person name="Shen W."/>
            <person name="Cai J."/>
        </authorList>
    </citation>
    <scope>NUCLEOTIDE SEQUENCE</scope>
    <source>
        <strain evidence="1">B646-2</strain>
    </source>
</reference>
<evidence type="ECO:0000313" key="2">
    <source>
        <dbReference type="Proteomes" id="UP001249240"/>
    </source>
</evidence>
<dbReference type="RefSeq" id="WP_028020884.1">
    <property type="nucleotide sequence ID" value="NZ_CABLCA010000107.1"/>
</dbReference>
<comment type="caution">
    <text evidence="1">The sequence shown here is derived from an EMBL/GenBank/DDBJ whole genome shotgun (WGS) entry which is preliminary data.</text>
</comment>
<name>A0AAW8T798_9ENTE</name>